<keyword evidence="2 7" id="KW-0378">Hydrolase</keyword>
<comment type="caution">
    <text evidence="7">The sequence shown here is derived from an EMBL/GenBank/DDBJ whole genome shotgun (WGS) entry which is preliminary data.</text>
</comment>
<dbReference type="PANTHER" id="PTHR23274">
    <property type="entry name" value="DNA HELICASE-RELATED"/>
    <property type="match status" value="1"/>
</dbReference>
<dbReference type="PANTHER" id="PTHR23274:SF33">
    <property type="entry name" value="ANIMAL RPA1 DOMAIN PROTEIN"/>
    <property type="match status" value="1"/>
</dbReference>
<keyword evidence="4" id="KW-0067">ATP-binding</keyword>
<dbReference type="Gene3D" id="3.40.50.300">
    <property type="entry name" value="P-loop containing nucleotide triphosphate hydrolases"/>
    <property type="match status" value="1"/>
</dbReference>
<protein>
    <submittedName>
        <fullName evidence="7">Putative DNA helicase</fullName>
        <ecNumber evidence="7">3.6.4.12</ecNumber>
    </submittedName>
</protein>
<dbReference type="Proteomes" id="UP000265566">
    <property type="component" value="Chromosome 7"/>
</dbReference>
<dbReference type="InterPro" id="IPR027417">
    <property type="entry name" value="P-loop_NTPase"/>
</dbReference>
<reference evidence="8" key="1">
    <citation type="journal article" date="2018" name="Nat. Plants">
        <title>Whole-genome landscape of Medicago truncatula symbiotic genes.</title>
        <authorList>
            <person name="Pecrix Y."/>
            <person name="Staton S.E."/>
            <person name="Sallet E."/>
            <person name="Lelandais-Briere C."/>
            <person name="Moreau S."/>
            <person name="Carrere S."/>
            <person name="Blein T."/>
            <person name="Jardinaud M.F."/>
            <person name="Latrasse D."/>
            <person name="Zouine M."/>
            <person name="Zahm M."/>
            <person name="Kreplak J."/>
            <person name="Mayjonade B."/>
            <person name="Satge C."/>
            <person name="Perez M."/>
            <person name="Cauet S."/>
            <person name="Marande W."/>
            <person name="Chantry-Darmon C."/>
            <person name="Lopez-Roques C."/>
            <person name="Bouchez O."/>
            <person name="Berard A."/>
            <person name="Debelle F."/>
            <person name="Munos S."/>
            <person name="Bendahmane A."/>
            <person name="Berges H."/>
            <person name="Niebel A."/>
            <person name="Buitink J."/>
            <person name="Frugier F."/>
            <person name="Benhamed M."/>
            <person name="Crespi M."/>
            <person name="Gouzy J."/>
            <person name="Gamas P."/>
        </authorList>
    </citation>
    <scope>NUCLEOTIDE SEQUENCE [LARGE SCALE GENOMIC DNA]</scope>
    <source>
        <strain evidence="8">cv. Jemalong A17</strain>
    </source>
</reference>
<name>A0A396H7A9_MEDTR</name>
<evidence type="ECO:0000259" key="6">
    <source>
        <dbReference type="Pfam" id="PF21530"/>
    </source>
</evidence>
<dbReference type="FunFam" id="3.40.50.300:FF:002884">
    <property type="entry name" value="ATP-dependent DNA helicase"/>
    <property type="match status" value="1"/>
</dbReference>
<keyword evidence="3 7" id="KW-0347">Helicase</keyword>
<dbReference type="Pfam" id="PF21530">
    <property type="entry name" value="Pif1_2B_dom"/>
    <property type="match status" value="1"/>
</dbReference>
<evidence type="ECO:0000313" key="7">
    <source>
        <dbReference type="EMBL" id="RHN47055.1"/>
    </source>
</evidence>
<dbReference type="CDD" id="cd18809">
    <property type="entry name" value="SF1_C_RecD"/>
    <property type="match status" value="1"/>
</dbReference>
<evidence type="ECO:0000256" key="1">
    <source>
        <dbReference type="ARBA" id="ARBA00022741"/>
    </source>
</evidence>
<dbReference type="GO" id="GO:0016787">
    <property type="term" value="F:hydrolase activity"/>
    <property type="evidence" value="ECO:0007669"/>
    <property type="project" value="UniProtKB-KW"/>
</dbReference>
<dbReference type="GO" id="GO:0005524">
    <property type="term" value="F:ATP binding"/>
    <property type="evidence" value="ECO:0007669"/>
    <property type="project" value="UniProtKB-KW"/>
</dbReference>
<dbReference type="InterPro" id="IPR049163">
    <property type="entry name" value="Pif1-like_2B_dom"/>
</dbReference>
<dbReference type="EC" id="3.6.4.12" evidence="7"/>
<evidence type="ECO:0000256" key="3">
    <source>
        <dbReference type="ARBA" id="ARBA00022806"/>
    </source>
</evidence>
<organism evidence="7 8">
    <name type="scientific">Medicago truncatula</name>
    <name type="common">Barrel medic</name>
    <name type="synonym">Medicago tribuloides</name>
    <dbReference type="NCBI Taxonomy" id="3880"/>
    <lineage>
        <taxon>Eukaryota</taxon>
        <taxon>Viridiplantae</taxon>
        <taxon>Streptophyta</taxon>
        <taxon>Embryophyta</taxon>
        <taxon>Tracheophyta</taxon>
        <taxon>Spermatophyta</taxon>
        <taxon>Magnoliopsida</taxon>
        <taxon>eudicotyledons</taxon>
        <taxon>Gunneridae</taxon>
        <taxon>Pentapetalae</taxon>
        <taxon>rosids</taxon>
        <taxon>fabids</taxon>
        <taxon>Fabales</taxon>
        <taxon>Fabaceae</taxon>
        <taxon>Papilionoideae</taxon>
        <taxon>50 kb inversion clade</taxon>
        <taxon>NPAAA clade</taxon>
        <taxon>Hologalegina</taxon>
        <taxon>IRL clade</taxon>
        <taxon>Trifolieae</taxon>
        <taxon>Medicago</taxon>
    </lineage>
</organism>
<evidence type="ECO:0000256" key="2">
    <source>
        <dbReference type="ARBA" id="ARBA00022801"/>
    </source>
</evidence>
<dbReference type="GO" id="GO:0003678">
    <property type="term" value="F:DNA helicase activity"/>
    <property type="evidence" value="ECO:0007669"/>
    <property type="project" value="UniProtKB-EC"/>
</dbReference>
<feature type="domain" description="DNA replication helicase" evidence="5">
    <location>
        <begin position="121"/>
        <end position="172"/>
    </location>
</feature>
<dbReference type="EMBL" id="PSQE01000007">
    <property type="protein sequence ID" value="RHN47055.1"/>
    <property type="molecule type" value="Genomic_DNA"/>
</dbReference>
<proteinExistence type="predicted"/>
<keyword evidence="1" id="KW-0547">Nucleotide-binding</keyword>
<dbReference type="Gramene" id="rna41609">
    <property type="protein sequence ID" value="RHN47055.1"/>
    <property type="gene ID" value="gene41609"/>
</dbReference>
<evidence type="ECO:0000256" key="4">
    <source>
        <dbReference type="ARBA" id="ARBA00022840"/>
    </source>
</evidence>
<evidence type="ECO:0000313" key="8">
    <source>
        <dbReference type="Proteomes" id="UP000265566"/>
    </source>
</evidence>
<evidence type="ECO:0000259" key="5">
    <source>
        <dbReference type="Pfam" id="PF02689"/>
    </source>
</evidence>
<gene>
    <name evidence="7" type="ORF">MtrunA17_Chr7g0248821</name>
</gene>
<dbReference type="SUPFAM" id="SSF52540">
    <property type="entry name" value="P-loop containing nucleoside triphosphate hydrolases"/>
    <property type="match status" value="1"/>
</dbReference>
<accession>A0A396H7A9</accession>
<dbReference type="Pfam" id="PF02689">
    <property type="entry name" value="Herpes_Helicase"/>
    <property type="match status" value="1"/>
</dbReference>
<feature type="domain" description="DNA helicase Pif1-like 2B" evidence="6">
    <location>
        <begin position="34"/>
        <end position="79"/>
    </location>
</feature>
<dbReference type="InterPro" id="IPR003840">
    <property type="entry name" value="DNA_helicase_dom"/>
</dbReference>
<sequence>MSLIPGEEKTYLSCDSPLGKNASATRPDDIHTPEFLNTINASGIPNHKIKLKVGVPVMLLRNLDATAGLCNGTRLIITKMGRYVLEGKVITGSNIGDIVYIPRLSLSPSDTRIPFKFQRRQFPISVSFAMTINKSQGQSLKEVGVYLPQPVFSHGQLYVAVSRVTSRNGLKILCTDEDGNCMSTTSNVVYKEVFRNL</sequence>
<dbReference type="AlphaFoldDB" id="A0A396H7A9"/>